<dbReference type="RefSeq" id="WP_131258188.1">
    <property type="nucleotide sequence ID" value="NZ_JBHSUS010000001.1"/>
</dbReference>
<keyword evidence="4" id="KW-0479">Metal-binding</keyword>
<dbReference type="HAMAP" id="MF_00211">
    <property type="entry name" value="TrpD"/>
    <property type="match status" value="1"/>
</dbReference>
<feature type="binding site" evidence="4">
    <location>
        <begin position="89"/>
        <end position="92"/>
    </location>
    <ligand>
        <name>5-phospho-alpha-D-ribose 1-diphosphate</name>
        <dbReference type="ChEBI" id="CHEBI:58017"/>
    </ligand>
</feature>
<comment type="function">
    <text evidence="4">Catalyzes the transfer of the phosphoribosyl group of 5-phosphorylribose-1-pyrophosphate (PRPP) to anthranilate to yield N-(5'-phosphoribosyl)-anthranilate (PRA).</text>
</comment>
<comment type="pathway">
    <text evidence="4">Amino-acid biosynthesis; L-tryptophan biosynthesis; L-tryptophan from chorismate: step 2/5.</text>
</comment>
<gene>
    <name evidence="4 7" type="primary">trpD</name>
    <name evidence="7" type="ORF">ACFP85_09525</name>
</gene>
<feature type="binding site" evidence="4">
    <location>
        <position position="110"/>
    </location>
    <ligand>
        <name>anthranilate</name>
        <dbReference type="ChEBI" id="CHEBI:16567"/>
        <label>1</label>
    </ligand>
</feature>
<comment type="caution">
    <text evidence="7">The sequence shown here is derived from an EMBL/GenBank/DDBJ whole genome shotgun (WGS) entry which is preliminary data.</text>
</comment>
<feature type="binding site" evidence="4">
    <location>
        <position position="223"/>
    </location>
    <ligand>
        <name>Mg(2+)</name>
        <dbReference type="ChEBI" id="CHEBI:18420"/>
        <label>2</label>
    </ligand>
</feature>
<keyword evidence="4" id="KW-0057">Aromatic amino acid biosynthesis</keyword>
<proteinExistence type="inferred from homology"/>
<dbReference type="SUPFAM" id="SSF47648">
    <property type="entry name" value="Nucleoside phosphorylase/phosphoribosyltransferase N-terminal domain"/>
    <property type="match status" value="1"/>
</dbReference>
<dbReference type="Pfam" id="PF02885">
    <property type="entry name" value="Glycos_trans_3N"/>
    <property type="match status" value="1"/>
</dbReference>
<dbReference type="PANTHER" id="PTHR43285">
    <property type="entry name" value="ANTHRANILATE PHOSPHORIBOSYLTRANSFERASE"/>
    <property type="match status" value="1"/>
</dbReference>
<feature type="binding site" evidence="4">
    <location>
        <position position="119"/>
    </location>
    <ligand>
        <name>5-phospho-alpha-D-ribose 1-diphosphate</name>
        <dbReference type="ChEBI" id="CHEBI:58017"/>
    </ligand>
</feature>
<comment type="cofactor">
    <cofactor evidence="4">
        <name>Mg(2+)</name>
        <dbReference type="ChEBI" id="CHEBI:18420"/>
    </cofactor>
    <text evidence="4">Binds 2 magnesium ions per monomer.</text>
</comment>
<evidence type="ECO:0000256" key="2">
    <source>
        <dbReference type="ARBA" id="ARBA00022679"/>
    </source>
</evidence>
<keyword evidence="4" id="KW-0028">Amino-acid biosynthesis</keyword>
<dbReference type="InterPro" id="IPR000312">
    <property type="entry name" value="Glycosyl_Trfase_fam3"/>
</dbReference>
<protein>
    <recommendedName>
        <fullName evidence="4">Anthranilate phosphoribosyltransferase</fullName>
        <ecNumber evidence="4">2.4.2.18</ecNumber>
    </recommendedName>
</protein>
<keyword evidence="1 4" id="KW-0328">Glycosyltransferase</keyword>
<comment type="catalytic activity">
    <reaction evidence="4">
        <text>N-(5-phospho-beta-D-ribosyl)anthranilate + diphosphate = 5-phospho-alpha-D-ribose 1-diphosphate + anthranilate</text>
        <dbReference type="Rhea" id="RHEA:11768"/>
        <dbReference type="ChEBI" id="CHEBI:16567"/>
        <dbReference type="ChEBI" id="CHEBI:18277"/>
        <dbReference type="ChEBI" id="CHEBI:33019"/>
        <dbReference type="ChEBI" id="CHEBI:58017"/>
        <dbReference type="EC" id="2.4.2.18"/>
    </reaction>
</comment>
<evidence type="ECO:0000256" key="1">
    <source>
        <dbReference type="ARBA" id="ARBA00022676"/>
    </source>
</evidence>
<evidence type="ECO:0000256" key="3">
    <source>
        <dbReference type="ARBA" id="ARBA00022822"/>
    </source>
</evidence>
<reference evidence="8" key="1">
    <citation type="journal article" date="2019" name="Int. J. Syst. Evol. Microbiol.">
        <title>The Global Catalogue of Microorganisms (GCM) 10K type strain sequencing project: providing services to taxonomists for standard genome sequencing and annotation.</title>
        <authorList>
            <consortium name="The Broad Institute Genomics Platform"/>
            <consortium name="The Broad Institute Genome Sequencing Center for Infectious Disease"/>
            <person name="Wu L."/>
            <person name="Ma J."/>
        </authorList>
    </citation>
    <scope>NUCLEOTIDE SEQUENCE [LARGE SCALE GENOMIC DNA]</scope>
    <source>
        <strain evidence="8">CGMCC 1.16031</strain>
    </source>
</reference>
<feature type="binding site" evidence="4">
    <location>
        <position position="79"/>
    </location>
    <ligand>
        <name>5-phospho-alpha-D-ribose 1-diphosphate</name>
        <dbReference type="ChEBI" id="CHEBI:58017"/>
    </ligand>
</feature>
<dbReference type="InterPro" id="IPR017459">
    <property type="entry name" value="Glycosyl_Trfase_fam3_N_dom"/>
</dbReference>
<feature type="domain" description="Glycosyl transferase family 3 N-terminal" evidence="6">
    <location>
        <begin position="3"/>
        <end position="64"/>
    </location>
</feature>
<comment type="caution">
    <text evidence="4">Lacks conserved residue(s) required for the propagation of feature annotation.</text>
</comment>
<feature type="binding site" evidence="4">
    <location>
        <position position="87"/>
    </location>
    <ligand>
        <name>5-phospho-alpha-D-ribose 1-diphosphate</name>
        <dbReference type="ChEBI" id="CHEBI:58017"/>
    </ligand>
</feature>
<feature type="binding site" evidence="4">
    <location>
        <position position="224"/>
    </location>
    <ligand>
        <name>Mg(2+)</name>
        <dbReference type="ChEBI" id="CHEBI:18420"/>
        <label>2</label>
    </ligand>
</feature>
<organism evidence="7 8">
    <name type="scientific">Pseudobowmanella zhangzhouensis</name>
    <dbReference type="NCBI Taxonomy" id="1537679"/>
    <lineage>
        <taxon>Bacteria</taxon>
        <taxon>Pseudomonadati</taxon>
        <taxon>Pseudomonadota</taxon>
        <taxon>Gammaproteobacteria</taxon>
        <taxon>Alteromonadales</taxon>
        <taxon>Alteromonadaceae</taxon>
    </lineage>
</organism>
<feature type="binding site" evidence="4">
    <location>
        <position position="91"/>
    </location>
    <ligand>
        <name>Mg(2+)</name>
        <dbReference type="ChEBI" id="CHEBI:18420"/>
        <label>1</label>
    </ligand>
</feature>
<sequence length="335" mass="35268">MTPLFEQLYAGQALTQQQSEAFFADVVNGKISEIELTAMLTALKFRGETPAEIAGAAAALINNANPFPRPDYPFADIVGTGGDGHNTINISSAAAMVAASCGVKVAKHGNRSVSSKSGSADLYGEFGMDLAMSAETARACLDEANLAFLFAPQYHAGIKHAMPVRQTVKSRTLFNLLGPLANPARPTHMMIGVYSPDLLVPFANTLRLLGYQRAVVVHGSGLDEVALHGATQVVFVDGDTLLESVLHPADFGLQEYSLKDIEGGEPAQNKALIEAVLRGHGEAAHRDAVAANAGLLLYLCNQADTLATATQLALQAMASGKPYQTILHAAEVSRG</sequence>
<evidence type="ECO:0000313" key="7">
    <source>
        <dbReference type="EMBL" id="MFC6440386.1"/>
    </source>
</evidence>
<dbReference type="PANTHER" id="PTHR43285:SF2">
    <property type="entry name" value="ANTHRANILATE PHOSPHORIBOSYLTRANSFERASE"/>
    <property type="match status" value="1"/>
</dbReference>
<feature type="binding site" evidence="4">
    <location>
        <begin position="82"/>
        <end position="83"/>
    </location>
    <ligand>
        <name>5-phospho-alpha-D-ribose 1-diphosphate</name>
        <dbReference type="ChEBI" id="CHEBI:58017"/>
    </ligand>
</feature>
<dbReference type="Gene3D" id="3.40.1030.10">
    <property type="entry name" value="Nucleoside phosphorylase/phosphoribosyltransferase catalytic domain"/>
    <property type="match status" value="1"/>
</dbReference>
<comment type="similarity">
    <text evidence="4">Belongs to the anthranilate phosphoribosyltransferase family.</text>
</comment>
<evidence type="ECO:0000313" key="8">
    <source>
        <dbReference type="Proteomes" id="UP001596364"/>
    </source>
</evidence>
<feature type="binding site" evidence="4">
    <location>
        <position position="165"/>
    </location>
    <ligand>
        <name>anthranilate</name>
        <dbReference type="ChEBI" id="CHEBI:16567"/>
        <label>2</label>
    </ligand>
</feature>
<feature type="binding site" evidence="4">
    <location>
        <position position="79"/>
    </location>
    <ligand>
        <name>anthranilate</name>
        <dbReference type="ChEBI" id="CHEBI:16567"/>
        <label>1</label>
    </ligand>
</feature>
<evidence type="ECO:0000256" key="4">
    <source>
        <dbReference type="HAMAP-Rule" id="MF_00211"/>
    </source>
</evidence>
<dbReference type="Gene3D" id="1.20.970.10">
    <property type="entry name" value="Transferase, Pyrimidine Nucleoside Phosphorylase, Chain C"/>
    <property type="match status" value="1"/>
</dbReference>
<feature type="domain" description="Glycosyl transferase family 3" evidence="5">
    <location>
        <begin position="72"/>
        <end position="321"/>
    </location>
</feature>
<dbReference type="InterPro" id="IPR005940">
    <property type="entry name" value="Anthranilate_Pribosyl_Tfrase"/>
</dbReference>
<dbReference type="EMBL" id="JBHSUS010000001">
    <property type="protein sequence ID" value="MFC6440386.1"/>
    <property type="molecule type" value="Genomic_DNA"/>
</dbReference>
<dbReference type="InterPro" id="IPR036320">
    <property type="entry name" value="Glycosyl_Trfase_fam3_N_dom_sf"/>
</dbReference>
<dbReference type="GO" id="GO:0004048">
    <property type="term" value="F:anthranilate phosphoribosyltransferase activity"/>
    <property type="evidence" value="ECO:0007669"/>
    <property type="project" value="UniProtKB-EC"/>
</dbReference>
<dbReference type="Proteomes" id="UP001596364">
    <property type="component" value="Unassembled WGS sequence"/>
</dbReference>
<dbReference type="InterPro" id="IPR035902">
    <property type="entry name" value="Nuc_phospho_transferase"/>
</dbReference>
<evidence type="ECO:0000259" key="5">
    <source>
        <dbReference type="Pfam" id="PF00591"/>
    </source>
</evidence>
<name>A0ABW1XJJ7_9ALTE</name>
<keyword evidence="2 4" id="KW-0808">Transferase</keyword>
<evidence type="ECO:0000259" key="6">
    <source>
        <dbReference type="Pfam" id="PF02885"/>
    </source>
</evidence>
<dbReference type="EC" id="2.4.2.18" evidence="4"/>
<dbReference type="NCBIfam" id="TIGR01245">
    <property type="entry name" value="trpD"/>
    <property type="match status" value="1"/>
</dbReference>
<keyword evidence="4" id="KW-0460">Magnesium</keyword>
<keyword evidence="3 4" id="KW-0822">Tryptophan biosynthesis</keyword>
<dbReference type="Pfam" id="PF00591">
    <property type="entry name" value="Glycos_transf_3"/>
    <property type="match status" value="1"/>
</dbReference>
<accession>A0ABW1XJJ7</accession>
<keyword evidence="8" id="KW-1185">Reference proteome</keyword>
<feature type="binding site" evidence="4">
    <location>
        <position position="224"/>
    </location>
    <ligand>
        <name>Mg(2+)</name>
        <dbReference type="ChEBI" id="CHEBI:18420"/>
        <label>1</label>
    </ligand>
</feature>
<feature type="binding site" evidence="4">
    <location>
        <begin position="107"/>
        <end position="115"/>
    </location>
    <ligand>
        <name>5-phospho-alpha-D-ribose 1-diphosphate</name>
        <dbReference type="ChEBI" id="CHEBI:58017"/>
    </ligand>
</feature>
<comment type="subunit">
    <text evidence="4">Homodimer.</text>
</comment>
<dbReference type="SUPFAM" id="SSF52418">
    <property type="entry name" value="Nucleoside phosphorylase/phosphoribosyltransferase catalytic domain"/>
    <property type="match status" value="1"/>
</dbReference>